<comment type="similarity">
    <text evidence="1">Belongs to the amidase family. GatA subfamily.</text>
</comment>
<dbReference type="InterPro" id="IPR036928">
    <property type="entry name" value="AS_sf"/>
</dbReference>
<comment type="catalytic activity">
    <reaction evidence="7">
        <text>L-glutamyl-tRNA(Gln) + L-glutamine + ATP + H2O = L-glutaminyl-tRNA(Gln) + L-glutamate + ADP + phosphate + H(+)</text>
        <dbReference type="Rhea" id="RHEA:17521"/>
        <dbReference type="Rhea" id="RHEA-COMP:9681"/>
        <dbReference type="Rhea" id="RHEA-COMP:9684"/>
        <dbReference type="ChEBI" id="CHEBI:15377"/>
        <dbReference type="ChEBI" id="CHEBI:15378"/>
        <dbReference type="ChEBI" id="CHEBI:29985"/>
        <dbReference type="ChEBI" id="CHEBI:30616"/>
        <dbReference type="ChEBI" id="CHEBI:43474"/>
        <dbReference type="ChEBI" id="CHEBI:58359"/>
        <dbReference type="ChEBI" id="CHEBI:78520"/>
        <dbReference type="ChEBI" id="CHEBI:78521"/>
        <dbReference type="ChEBI" id="CHEBI:456216"/>
        <dbReference type="EC" id="6.3.5.7"/>
    </reaction>
</comment>
<evidence type="ECO:0000256" key="5">
    <source>
        <dbReference type="ARBA" id="ARBA00022840"/>
    </source>
</evidence>
<evidence type="ECO:0000259" key="8">
    <source>
        <dbReference type="Pfam" id="PF01425"/>
    </source>
</evidence>
<name>G8DB29_9ZZZZ</name>
<dbReference type="InterPro" id="IPR023631">
    <property type="entry name" value="Amidase_dom"/>
</dbReference>
<dbReference type="HAMAP" id="MF_00120">
    <property type="entry name" value="GatA"/>
    <property type="match status" value="1"/>
</dbReference>
<dbReference type="EMBL" id="HQ609499">
    <property type="protein sequence ID" value="ADQ55485.1"/>
    <property type="molecule type" value="Genomic_DNA"/>
</dbReference>
<dbReference type="Gene3D" id="3.90.1300.10">
    <property type="entry name" value="Amidase signature (AS) domain"/>
    <property type="match status" value="1"/>
</dbReference>
<dbReference type="InterPro" id="IPR020556">
    <property type="entry name" value="Amidase_CS"/>
</dbReference>
<gene>
    <name evidence="9" type="ORF">ETU_000018</name>
</gene>
<reference evidence="9" key="1">
    <citation type="journal article" date="2011" name="ACS Chem. Biol.">
        <title>Meta-omic Characterization of the Marine Invertebrate Microbial Consortium That Produces the Chemotherapeutic Natural Product ET-743.</title>
        <authorList>
            <person name="Rath C.M."/>
            <person name="Janto B."/>
            <person name="Earl J."/>
            <person name="Ahmed A."/>
            <person name="Hu F.Z."/>
            <person name="Hiller L."/>
            <person name="Dahlgren M."/>
            <person name="Kreft R."/>
            <person name="Yu F."/>
            <person name="Wolff J.J."/>
            <person name="Kweon H.K."/>
            <person name="Christiansen M.A."/>
            <person name="Hakansson K."/>
            <person name="Williams R.M."/>
            <person name="Ehrlich G.D."/>
            <person name="Sherman D.H."/>
        </authorList>
    </citation>
    <scope>NUCLEOTIDE SEQUENCE</scope>
</reference>
<dbReference type="GO" id="GO:0005524">
    <property type="term" value="F:ATP binding"/>
    <property type="evidence" value="ECO:0007669"/>
    <property type="project" value="UniProtKB-KW"/>
</dbReference>
<evidence type="ECO:0000256" key="4">
    <source>
        <dbReference type="ARBA" id="ARBA00022741"/>
    </source>
</evidence>
<evidence type="ECO:0000256" key="6">
    <source>
        <dbReference type="ARBA" id="ARBA00022917"/>
    </source>
</evidence>
<dbReference type="EC" id="6.3.5.7" evidence="2"/>
<keyword evidence="9" id="KW-0808">Transferase</keyword>
<keyword evidence="5" id="KW-0067">ATP-binding</keyword>
<accession>G8DB29</accession>
<organism evidence="9">
    <name type="scientific">uncultured organism</name>
    <dbReference type="NCBI Taxonomy" id="155900"/>
    <lineage>
        <taxon>unclassified sequences</taxon>
        <taxon>environmental samples</taxon>
    </lineage>
</organism>
<dbReference type="GO" id="GO:0050567">
    <property type="term" value="F:glutaminyl-tRNA synthase (glutamine-hydrolyzing) activity"/>
    <property type="evidence" value="ECO:0007669"/>
    <property type="project" value="UniProtKB-EC"/>
</dbReference>
<protein>
    <recommendedName>
        <fullName evidence="2">glutaminyl-tRNA synthase (glutamine-hydrolyzing)</fullName>
        <ecNumber evidence="2">6.3.5.7</ecNumber>
    </recommendedName>
</protein>
<dbReference type="InterPro" id="IPR004412">
    <property type="entry name" value="GatA"/>
</dbReference>
<dbReference type="AlphaFoldDB" id="G8DB29"/>
<evidence type="ECO:0000256" key="1">
    <source>
        <dbReference type="ARBA" id="ARBA00008069"/>
    </source>
</evidence>
<dbReference type="PANTHER" id="PTHR11895">
    <property type="entry name" value="TRANSAMIDASE"/>
    <property type="match status" value="1"/>
</dbReference>
<evidence type="ECO:0000256" key="7">
    <source>
        <dbReference type="ARBA" id="ARBA00047407"/>
    </source>
</evidence>
<evidence type="ECO:0000256" key="2">
    <source>
        <dbReference type="ARBA" id="ARBA00012739"/>
    </source>
</evidence>
<dbReference type="PROSITE" id="PS00571">
    <property type="entry name" value="AMIDASES"/>
    <property type="match status" value="1"/>
</dbReference>
<dbReference type="Pfam" id="PF01425">
    <property type="entry name" value="Amidase"/>
    <property type="match status" value="1"/>
</dbReference>
<evidence type="ECO:0000256" key="3">
    <source>
        <dbReference type="ARBA" id="ARBA00022598"/>
    </source>
</evidence>
<evidence type="ECO:0000313" key="9">
    <source>
        <dbReference type="EMBL" id="ADQ55485.1"/>
    </source>
</evidence>
<dbReference type="SUPFAM" id="SSF75304">
    <property type="entry name" value="Amidase signature (AS) enzymes"/>
    <property type="match status" value="1"/>
</dbReference>
<keyword evidence="3" id="KW-0436">Ligase</keyword>
<keyword evidence="4" id="KW-0547">Nucleotide-binding</keyword>
<proteinExistence type="inferred from homology"/>
<dbReference type="PANTHER" id="PTHR11895:SF151">
    <property type="entry name" value="GLUTAMYL-TRNA(GLN) AMIDOTRANSFERASE SUBUNIT A"/>
    <property type="match status" value="1"/>
</dbReference>
<feature type="domain" description="Amidase" evidence="8">
    <location>
        <begin position="1"/>
        <end position="372"/>
    </location>
</feature>
<sequence>MLKNFISPYDAHIVKLCKKSGLVLLGKTNLDEFAMGSSNESSYFGPCKNPWDLSRIPGGSSGGSAAAISANLTPIATGTDTGGSIRQPASMCNITGLKPTYGLVSRYGIIAYASSLDQAGPMGNSAEDCALLLNIISGYDKKDSTSSFAHKKDFTKILNNSIKGIKIGIPEDYFSKGLDPKIELTIQHALKKYESMGAKLKSIRMKHNDICISAYYIIAQAEASSNLAKYDGIRFGYRCQNPKNLWDLYERSRGEGFGEIVKQRILAGTFMLSSEFYNSYYIKAQKIRRLIFQDFQKAFEKVDVIMGPTSPILPYKIGKNKNDLSLLYLSDMYTLALNMAGLPGITIPAGFVKKLPIGLQIISPAFTEEKLLNIAHQFQLNTDWHMQKPQNIL</sequence>
<dbReference type="GO" id="GO:0016740">
    <property type="term" value="F:transferase activity"/>
    <property type="evidence" value="ECO:0007669"/>
    <property type="project" value="UniProtKB-KW"/>
</dbReference>
<dbReference type="GO" id="GO:0030956">
    <property type="term" value="C:glutamyl-tRNA(Gln) amidotransferase complex"/>
    <property type="evidence" value="ECO:0007669"/>
    <property type="project" value="InterPro"/>
</dbReference>
<dbReference type="NCBIfam" id="TIGR00132">
    <property type="entry name" value="gatA"/>
    <property type="match status" value="1"/>
</dbReference>
<dbReference type="InterPro" id="IPR000120">
    <property type="entry name" value="Amidase"/>
</dbReference>
<keyword evidence="6" id="KW-0648">Protein biosynthesis</keyword>